<dbReference type="Proteomes" id="UP001303115">
    <property type="component" value="Unassembled WGS sequence"/>
</dbReference>
<dbReference type="PANTHER" id="PTHR31811:SF0">
    <property type="entry name" value="TRNA A64-2'-O-RIBOSYLPHOSPHATE TRANSFERASE"/>
    <property type="match status" value="1"/>
</dbReference>
<evidence type="ECO:0000313" key="4">
    <source>
        <dbReference type="Proteomes" id="UP001303115"/>
    </source>
</evidence>
<proteinExistence type="predicted"/>
<dbReference type="InterPro" id="IPR033449">
    <property type="entry name" value="Rit1_N"/>
</dbReference>
<evidence type="ECO:0000313" key="3">
    <source>
        <dbReference type="EMBL" id="KAK4038783.1"/>
    </source>
</evidence>
<dbReference type="GO" id="GO:0019988">
    <property type="term" value="P:charged-tRNA amino acid modification"/>
    <property type="evidence" value="ECO:0007669"/>
    <property type="project" value="InterPro"/>
</dbReference>
<dbReference type="PIRSF" id="PIRSF007747">
    <property type="entry name" value="Ribosyl_Ptfrase"/>
    <property type="match status" value="1"/>
</dbReference>
<dbReference type="GO" id="GO:0005737">
    <property type="term" value="C:cytoplasm"/>
    <property type="evidence" value="ECO:0007669"/>
    <property type="project" value="TreeGrafter"/>
</dbReference>
<dbReference type="InterPro" id="IPR007306">
    <property type="entry name" value="Rit1"/>
</dbReference>
<name>A0AAN6SQX5_9PEZI</name>
<feature type="domain" description="Rit1 N-terminal" evidence="2">
    <location>
        <begin position="26"/>
        <end position="288"/>
    </location>
</feature>
<feature type="domain" description="Rit1 DUSP-like" evidence="1">
    <location>
        <begin position="351"/>
        <end position="465"/>
    </location>
</feature>
<organism evidence="3 4">
    <name type="scientific">Parachaetomium inaequale</name>
    <dbReference type="NCBI Taxonomy" id="2588326"/>
    <lineage>
        <taxon>Eukaryota</taxon>
        <taxon>Fungi</taxon>
        <taxon>Dikarya</taxon>
        <taxon>Ascomycota</taxon>
        <taxon>Pezizomycotina</taxon>
        <taxon>Sordariomycetes</taxon>
        <taxon>Sordariomycetidae</taxon>
        <taxon>Sordariales</taxon>
        <taxon>Chaetomiaceae</taxon>
        <taxon>Parachaetomium</taxon>
    </lineage>
</organism>
<dbReference type="PANTHER" id="PTHR31811">
    <property type="entry name" value="TRNA A64-2'-O-RIBOSYLPHOSPHATE TRANSFERASE"/>
    <property type="match status" value="1"/>
</dbReference>
<dbReference type="Pfam" id="PF17184">
    <property type="entry name" value="Rit1_C"/>
    <property type="match status" value="1"/>
</dbReference>
<accession>A0AAN6SQX5</accession>
<sequence>MPPPTLDQVIFPEQANHNFSRILGDLKRSNLSISNRLKSICHDAAFVEDVADALKLPLVANERCGSWYIDPARKAGSAYFKSTDGHTGQWKFSLRRLNLHLLELIGERDGCIIVDSTRRGKRMPDALSKTLPTWCAVLNLALFPSDTESHTLYTPPNTVSPSESSQISSLLPHFLSAFLSLEIDLAPLRAHLKNKPLRPFWITQEDSLPLAAEGLAGIRAEYHPVVCCTSSRRVTGSTEVAEGGYIQGAGDDTENWALGLTSNVFWRWRGVLRDAAEGELPGLIEGLVRDAREEEEERRREGGGQGEVREVVKGRGLFVGVLGAEVGDGACVVRVVPRVTERGEWVKGKGYLEVGVGKGKAASRLLRDALPQVCEFVLAYLRRPEMDSPSEKKVVVLCESGKDLSVGVALAVYCWCFDDDGNVRQDDKKVSFNKAAIRVRLGHMVTALPEVNPSRATLQSVNSFLMDWRK</sequence>
<gene>
    <name evidence="3" type="ORF">C8A01DRAFT_47662</name>
</gene>
<reference evidence="4" key="1">
    <citation type="journal article" date="2023" name="Mol. Phylogenet. Evol.">
        <title>Genome-scale phylogeny and comparative genomics of the fungal order Sordariales.</title>
        <authorList>
            <person name="Hensen N."/>
            <person name="Bonometti L."/>
            <person name="Westerberg I."/>
            <person name="Brannstrom I.O."/>
            <person name="Guillou S."/>
            <person name="Cros-Aarteil S."/>
            <person name="Calhoun S."/>
            <person name="Haridas S."/>
            <person name="Kuo A."/>
            <person name="Mondo S."/>
            <person name="Pangilinan J."/>
            <person name="Riley R."/>
            <person name="LaButti K."/>
            <person name="Andreopoulos B."/>
            <person name="Lipzen A."/>
            <person name="Chen C."/>
            <person name="Yan M."/>
            <person name="Daum C."/>
            <person name="Ng V."/>
            <person name="Clum A."/>
            <person name="Steindorff A."/>
            <person name="Ohm R.A."/>
            <person name="Martin F."/>
            <person name="Silar P."/>
            <person name="Natvig D.O."/>
            <person name="Lalanne C."/>
            <person name="Gautier V."/>
            <person name="Ament-Velasquez S.L."/>
            <person name="Kruys A."/>
            <person name="Hutchinson M.I."/>
            <person name="Powell A.J."/>
            <person name="Barry K."/>
            <person name="Miller A.N."/>
            <person name="Grigoriev I.V."/>
            <person name="Debuchy R."/>
            <person name="Gladieux P."/>
            <person name="Hiltunen Thoren M."/>
            <person name="Johannesson H."/>
        </authorList>
    </citation>
    <scope>NUCLEOTIDE SEQUENCE [LARGE SCALE GENOMIC DNA]</scope>
    <source>
        <strain evidence="4">CBS 284.82</strain>
    </source>
</reference>
<protein>
    <submittedName>
        <fullName evidence="3">tRNA A64-2'-O-ribosylphosphate transferase</fullName>
    </submittedName>
</protein>
<keyword evidence="4" id="KW-1185">Reference proteome</keyword>
<dbReference type="AlphaFoldDB" id="A0AAN6SQX5"/>
<dbReference type="GO" id="GO:0043399">
    <property type="term" value="F:tRNA adenosine(64)-2'-O-ribosylphosphate transferase activity"/>
    <property type="evidence" value="ECO:0007669"/>
    <property type="project" value="InterPro"/>
</dbReference>
<comment type="caution">
    <text evidence="3">The sequence shown here is derived from an EMBL/GenBank/DDBJ whole genome shotgun (WGS) entry which is preliminary data.</text>
</comment>
<dbReference type="EMBL" id="MU854419">
    <property type="protein sequence ID" value="KAK4038783.1"/>
    <property type="molecule type" value="Genomic_DNA"/>
</dbReference>
<evidence type="ECO:0000259" key="2">
    <source>
        <dbReference type="Pfam" id="PF17184"/>
    </source>
</evidence>
<keyword evidence="3" id="KW-0808">Transferase</keyword>
<evidence type="ECO:0000259" key="1">
    <source>
        <dbReference type="Pfam" id="PF04179"/>
    </source>
</evidence>
<dbReference type="InterPro" id="IPR033421">
    <property type="entry name" value="Rit1_DUSP-like"/>
</dbReference>
<dbReference type="Pfam" id="PF04179">
    <property type="entry name" value="Init_tRNA_PT"/>
    <property type="match status" value="1"/>
</dbReference>